<evidence type="ECO:0000259" key="1">
    <source>
        <dbReference type="PROSITE" id="PS50878"/>
    </source>
</evidence>
<evidence type="ECO:0000313" key="2">
    <source>
        <dbReference type="EMBL" id="GJT64029.1"/>
    </source>
</evidence>
<dbReference type="PANTHER" id="PTHR33116">
    <property type="entry name" value="REVERSE TRANSCRIPTASE ZINC-BINDING DOMAIN-CONTAINING PROTEIN-RELATED-RELATED"/>
    <property type="match status" value="1"/>
</dbReference>
<evidence type="ECO:0000313" key="3">
    <source>
        <dbReference type="Proteomes" id="UP001151760"/>
    </source>
</evidence>
<keyword evidence="2" id="KW-0548">Nucleotidyltransferase</keyword>
<feature type="domain" description="Reverse transcriptase" evidence="1">
    <location>
        <begin position="1"/>
        <end position="148"/>
    </location>
</feature>
<dbReference type="InterPro" id="IPR000477">
    <property type="entry name" value="RT_dom"/>
</dbReference>
<dbReference type="PROSITE" id="PS50878">
    <property type="entry name" value="RT_POL"/>
    <property type="match status" value="1"/>
</dbReference>
<dbReference type="PANTHER" id="PTHR33116:SF76">
    <property type="entry name" value="DUF4283 DOMAIN-CONTAINING PROTEIN"/>
    <property type="match status" value="1"/>
</dbReference>
<keyword evidence="3" id="KW-1185">Reference proteome</keyword>
<gene>
    <name evidence="2" type="ORF">Tco_1015509</name>
</gene>
<dbReference type="Proteomes" id="UP001151760">
    <property type="component" value="Unassembled WGS sequence"/>
</dbReference>
<dbReference type="Pfam" id="PF00078">
    <property type="entry name" value="RVT_1"/>
    <property type="match status" value="1"/>
</dbReference>
<proteinExistence type="predicted"/>
<protein>
    <submittedName>
        <fullName evidence="2">RNA-directed DNA polymerase, eukaryota, reverse transcriptase zinc-binding domain protein</fullName>
    </submittedName>
</protein>
<name>A0ABQ5FLM9_9ASTR</name>
<reference evidence="2" key="2">
    <citation type="submission" date="2022-01" db="EMBL/GenBank/DDBJ databases">
        <authorList>
            <person name="Yamashiro T."/>
            <person name="Shiraishi A."/>
            <person name="Satake H."/>
            <person name="Nakayama K."/>
        </authorList>
    </citation>
    <scope>NUCLEOTIDE SEQUENCE</scope>
</reference>
<accession>A0ABQ5FLM9</accession>
<reference evidence="2" key="1">
    <citation type="journal article" date="2022" name="Int. J. Mol. Sci.">
        <title>Draft Genome of Tanacetum Coccineum: Genomic Comparison of Closely Related Tanacetum-Family Plants.</title>
        <authorList>
            <person name="Yamashiro T."/>
            <person name="Shiraishi A."/>
            <person name="Nakayama K."/>
            <person name="Satake H."/>
        </authorList>
    </citation>
    <scope>NUCLEOTIDE SEQUENCE</scope>
</reference>
<keyword evidence="2" id="KW-0695">RNA-directed DNA polymerase</keyword>
<keyword evidence="2" id="KW-0808">Transferase</keyword>
<sequence length="412" mass="47164">MTCITSTKFSINVNGERVGYFKGGRGLRQGDPISPYIFTLVMEVLNLLIQKNIEESKGFKYHFGCKNLKITHLCFVDDLLVFCHGDVVSVKVMKKSLDEFSGFSGLLPNMQKSTIFFGGLSNVEQQCIINIIPFTVGTLPVRYLGVPLLTKNLSINDCKPLISKLKAKVNDWKNKTLSYAGREQGGLGLKDLGVWNEVLMTKRLWNVAVKKDTLWIKWIYKEKLKDKSIWEAECDSNCTVGWKNILSLRVKIRKHVRWKVGNGRSVNVWHENWCSVSPLSDYIDSRDIYNARLNNNCTINDIINEGRWNWPEEWKSDFVELNQIQVPNLNEDVEDTVVCVSENGNEKDSKSAMYVNAISLIKKKDEEVEEHEAVIDIKVVEQNEVLDDGEVEELQEVKENESDEDEEIVNTM</sequence>
<dbReference type="GO" id="GO:0003964">
    <property type="term" value="F:RNA-directed DNA polymerase activity"/>
    <property type="evidence" value="ECO:0007669"/>
    <property type="project" value="UniProtKB-KW"/>
</dbReference>
<dbReference type="InterPro" id="IPR043502">
    <property type="entry name" value="DNA/RNA_pol_sf"/>
</dbReference>
<comment type="caution">
    <text evidence="2">The sequence shown here is derived from an EMBL/GenBank/DDBJ whole genome shotgun (WGS) entry which is preliminary data.</text>
</comment>
<dbReference type="SUPFAM" id="SSF56672">
    <property type="entry name" value="DNA/RNA polymerases"/>
    <property type="match status" value="1"/>
</dbReference>
<dbReference type="EMBL" id="BQNB010017509">
    <property type="protein sequence ID" value="GJT64029.1"/>
    <property type="molecule type" value="Genomic_DNA"/>
</dbReference>
<organism evidence="2 3">
    <name type="scientific">Tanacetum coccineum</name>
    <dbReference type="NCBI Taxonomy" id="301880"/>
    <lineage>
        <taxon>Eukaryota</taxon>
        <taxon>Viridiplantae</taxon>
        <taxon>Streptophyta</taxon>
        <taxon>Embryophyta</taxon>
        <taxon>Tracheophyta</taxon>
        <taxon>Spermatophyta</taxon>
        <taxon>Magnoliopsida</taxon>
        <taxon>eudicotyledons</taxon>
        <taxon>Gunneridae</taxon>
        <taxon>Pentapetalae</taxon>
        <taxon>asterids</taxon>
        <taxon>campanulids</taxon>
        <taxon>Asterales</taxon>
        <taxon>Asteraceae</taxon>
        <taxon>Asteroideae</taxon>
        <taxon>Anthemideae</taxon>
        <taxon>Anthemidinae</taxon>
        <taxon>Tanacetum</taxon>
    </lineage>
</organism>